<dbReference type="OrthoDB" id="1022638at2759"/>
<accession>A0A9P4TZU5</accession>
<protein>
    <submittedName>
        <fullName evidence="1">Uncharacterized protein</fullName>
    </submittedName>
</protein>
<gene>
    <name evidence="1" type="ORF">EJ08DRAFT_175572</name>
</gene>
<keyword evidence="2" id="KW-1185">Reference proteome</keyword>
<evidence type="ECO:0000313" key="1">
    <source>
        <dbReference type="EMBL" id="KAF2431766.1"/>
    </source>
</evidence>
<evidence type="ECO:0000313" key="2">
    <source>
        <dbReference type="Proteomes" id="UP000800235"/>
    </source>
</evidence>
<dbReference type="AlphaFoldDB" id="A0A9P4TZU5"/>
<proteinExistence type="predicted"/>
<reference evidence="1" key="1">
    <citation type="journal article" date="2020" name="Stud. Mycol.">
        <title>101 Dothideomycetes genomes: a test case for predicting lifestyles and emergence of pathogens.</title>
        <authorList>
            <person name="Haridas S."/>
            <person name="Albert R."/>
            <person name="Binder M."/>
            <person name="Bloem J."/>
            <person name="Labutti K."/>
            <person name="Salamov A."/>
            <person name="Andreopoulos B."/>
            <person name="Baker S."/>
            <person name="Barry K."/>
            <person name="Bills G."/>
            <person name="Bluhm B."/>
            <person name="Cannon C."/>
            <person name="Castanera R."/>
            <person name="Culley D."/>
            <person name="Daum C."/>
            <person name="Ezra D."/>
            <person name="Gonzalez J."/>
            <person name="Henrissat B."/>
            <person name="Kuo A."/>
            <person name="Liang C."/>
            <person name="Lipzen A."/>
            <person name="Lutzoni F."/>
            <person name="Magnuson J."/>
            <person name="Mondo S."/>
            <person name="Nolan M."/>
            <person name="Ohm R."/>
            <person name="Pangilinan J."/>
            <person name="Park H.-J."/>
            <person name="Ramirez L."/>
            <person name="Alfaro M."/>
            <person name="Sun H."/>
            <person name="Tritt A."/>
            <person name="Yoshinaga Y."/>
            <person name="Zwiers L.-H."/>
            <person name="Turgeon B."/>
            <person name="Goodwin S."/>
            <person name="Spatafora J."/>
            <person name="Crous P."/>
            <person name="Grigoriev I."/>
        </authorList>
    </citation>
    <scope>NUCLEOTIDE SEQUENCE</scope>
    <source>
        <strain evidence="1">CBS 130266</strain>
    </source>
</reference>
<sequence>MAILQKDWDHGLTYESLNSANDGNGNAGPFDQEWSCLLDLYILGDYIKDHNFCNAIIDATIEKTITDKGHPTALPAAGFVTLSPDSTLQKLLVDFYVWAGKMEWYCGSESNVQSAPKNLWLLVALRFTEKAKDAKKMKKFPWIEDRCQYHEHKAGEPKCNS</sequence>
<dbReference type="Proteomes" id="UP000800235">
    <property type="component" value="Unassembled WGS sequence"/>
</dbReference>
<dbReference type="EMBL" id="MU007030">
    <property type="protein sequence ID" value="KAF2431766.1"/>
    <property type="molecule type" value="Genomic_DNA"/>
</dbReference>
<name>A0A9P4TZU5_9PEZI</name>
<organism evidence="1 2">
    <name type="scientific">Tothia fuscella</name>
    <dbReference type="NCBI Taxonomy" id="1048955"/>
    <lineage>
        <taxon>Eukaryota</taxon>
        <taxon>Fungi</taxon>
        <taxon>Dikarya</taxon>
        <taxon>Ascomycota</taxon>
        <taxon>Pezizomycotina</taxon>
        <taxon>Dothideomycetes</taxon>
        <taxon>Pleosporomycetidae</taxon>
        <taxon>Venturiales</taxon>
        <taxon>Cylindrosympodiaceae</taxon>
        <taxon>Tothia</taxon>
    </lineage>
</organism>
<comment type="caution">
    <text evidence="1">The sequence shown here is derived from an EMBL/GenBank/DDBJ whole genome shotgun (WGS) entry which is preliminary data.</text>
</comment>